<evidence type="ECO:0000313" key="1">
    <source>
        <dbReference type="EMBL" id="GGY18932.1"/>
    </source>
</evidence>
<dbReference type="Proteomes" id="UP000645257">
    <property type="component" value="Unassembled WGS sequence"/>
</dbReference>
<sequence length="335" mass="37989">MQPSHSRVECLIVHRVGNKARDEGLMLSESPATVDEPVAGLILDGYLKGVASDKKRFQFFHESELRLNEIYHYTRQFFAGELDFLEVSRRIARHLYARSQHPNISAGDLFVILFSGLDDDNRPERALGIFKSEIRDDFLTLTEAGTRIDLSHAQGINPHLIDKGALVMEHSPTVYAVDRFGQKTKYWLEDFLKARRVPDVRSSTQMMTRVLEQLSEGIDDPIEQVRFKDEVLTLCGGEETVPARDVTAMAERFVPKDHIDHAMKDATERYGFELEENARLPGQGMARRLERTLSKASLGHGIGLLLPSGFRLENLRSVDEGEDGLTLTLRLSRRD</sequence>
<dbReference type="Pfam" id="PF04245">
    <property type="entry name" value="NA37"/>
    <property type="match status" value="1"/>
</dbReference>
<dbReference type="GO" id="GO:0009295">
    <property type="term" value="C:nucleoid"/>
    <property type="evidence" value="ECO:0007669"/>
    <property type="project" value="InterPro"/>
</dbReference>
<comment type="caution">
    <text evidence="1">The sequence shown here is derived from an EMBL/GenBank/DDBJ whole genome shotgun (WGS) entry which is preliminary data.</text>
</comment>
<keyword evidence="2" id="KW-1185">Reference proteome</keyword>
<reference evidence="1" key="1">
    <citation type="journal article" date="2014" name="Int. J. Syst. Evol. Microbiol.">
        <title>Complete genome sequence of Corynebacterium casei LMG S-19264T (=DSM 44701T), isolated from a smear-ripened cheese.</title>
        <authorList>
            <consortium name="US DOE Joint Genome Institute (JGI-PGF)"/>
            <person name="Walter F."/>
            <person name="Albersmeier A."/>
            <person name="Kalinowski J."/>
            <person name="Ruckert C."/>
        </authorList>
    </citation>
    <scope>NUCLEOTIDE SEQUENCE</scope>
    <source>
        <strain evidence="1">KCTC 32182</strain>
    </source>
</reference>
<name>A0A918UAU5_9NEIS</name>
<evidence type="ECO:0008006" key="3">
    <source>
        <dbReference type="Google" id="ProtNLM"/>
    </source>
</evidence>
<gene>
    <name evidence="1" type="ORF">GCM10011289_22880</name>
</gene>
<accession>A0A918UAU5</accession>
<dbReference type="RefSeq" id="WP_189534409.1">
    <property type="nucleotide sequence ID" value="NZ_BMYX01000013.1"/>
</dbReference>
<protein>
    <recommendedName>
        <fullName evidence="3">Nucleoid associated protein NdpA</fullName>
    </recommendedName>
</protein>
<evidence type="ECO:0000313" key="2">
    <source>
        <dbReference type="Proteomes" id="UP000645257"/>
    </source>
</evidence>
<organism evidence="1 2">
    <name type="scientific">Paludibacterium paludis</name>
    <dbReference type="NCBI Taxonomy" id="1225769"/>
    <lineage>
        <taxon>Bacteria</taxon>
        <taxon>Pseudomonadati</taxon>
        <taxon>Pseudomonadota</taxon>
        <taxon>Betaproteobacteria</taxon>
        <taxon>Neisseriales</taxon>
        <taxon>Chromobacteriaceae</taxon>
        <taxon>Paludibacterium</taxon>
    </lineage>
</organism>
<reference evidence="1" key="2">
    <citation type="submission" date="2020-09" db="EMBL/GenBank/DDBJ databases">
        <authorList>
            <person name="Sun Q."/>
            <person name="Kim S."/>
        </authorList>
    </citation>
    <scope>NUCLEOTIDE SEQUENCE</scope>
    <source>
        <strain evidence="1">KCTC 32182</strain>
    </source>
</reference>
<dbReference type="EMBL" id="BMYX01000013">
    <property type="protein sequence ID" value="GGY18932.1"/>
    <property type="molecule type" value="Genomic_DNA"/>
</dbReference>
<dbReference type="AlphaFoldDB" id="A0A918UAU5"/>
<dbReference type="InterPro" id="IPR007358">
    <property type="entry name" value="Nucleoid_associated_NdpA"/>
</dbReference>
<proteinExistence type="predicted"/>